<keyword evidence="1" id="KW-0175">Coiled coil</keyword>
<dbReference type="InterPro" id="IPR045079">
    <property type="entry name" value="Oxoprolinase-like"/>
</dbReference>
<dbReference type="GO" id="GO:0005829">
    <property type="term" value="C:cytosol"/>
    <property type="evidence" value="ECO:0007669"/>
    <property type="project" value="TreeGrafter"/>
</dbReference>
<evidence type="ECO:0000259" key="2">
    <source>
        <dbReference type="Pfam" id="PF01968"/>
    </source>
</evidence>
<name>A0A8H7KEM8_BIOOC</name>
<dbReference type="PANTHER" id="PTHR11365">
    <property type="entry name" value="5-OXOPROLINASE RELATED"/>
    <property type="match status" value="1"/>
</dbReference>
<accession>A0A8H7KEM8</accession>
<feature type="domain" description="Hydantoinase A/oxoprolinase" evidence="2">
    <location>
        <begin position="247"/>
        <end position="539"/>
    </location>
</feature>
<sequence>MPFINGTSSPSPKIRIAIDRGGTFTDCLGIVPGKPDILVKLLSNDPTNYPDAPTEGIRRILEAATGKCIPRGQQIDTNDIESIKMGTTVATNALLERSSTPCALVVTRGFKDLLNIGDQTRPKLFDLNIRRPETLFKEVLEIDERVTLHDSTEDATSLSDPERHSFDLRKVVGGEAIRILQPLDSDGARKGLQELYDKGVRALAVTLLHSYTFPDHELQLSEIAAEIGFTQISLSSQIFPMIKAISRGYSATADAYLTPLTKAYIDGFRKGFVGNLEDANGARCEFMQSDGGLVGWQSFSGLKAILSGPAGGVVGFSRTCYDSERKKPVIGFDMGGTSTDVSRFAGTLEHTFESITAGVTIQSPQLEVDTVAAGGGSILSYKNGLLLAGPESASAHPGPVAYRKGGPLTVTDANLVLGRLQAAYFPKIFGREENEALDYDGARAAFEKLLVQVNADLAATGAKTKTVEELALGFLQVANETMCRPIRSLTEAKGYRTSDHELAVFGGAGGQHACAIASNLGIDRILIHNDISLLTIFSCLHLLIAVVHDIQQPCSVELDGSLEELDSRLQELESTAAEKLVSDGAARGSLVFEHFLNLRYVGSDTTFMIPRPENGAWAEAFTAEHKRQFSFIMAGRGIIVENVRVRATAQSPSVEPSFNLEKQLSSSSPALVKADKASNTVKIFFEGGWTEAPLYFLTSLAKGDMIQGPAIILDNTQTIVVNPTTKAIILERHVVLELDLKASSKPQEEVALDKKKVDPVQLKVMAHRFMSIAEQMGHALLCLIPILYSGS</sequence>
<protein>
    <recommendedName>
        <fullName evidence="7">5-oxoprolinase</fullName>
    </recommendedName>
</protein>
<dbReference type="Pfam" id="PF05378">
    <property type="entry name" value="Hydant_A_N"/>
    <property type="match status" value="1"/>
</dbReference>
<evidence type="ECO:0000313" key="5">
    <source>
        <dbReference type="EMBL" id="KAF9749651.1"/>
    </source>
</evidence>
<dbReference type="EMBL" id="JADCTT010000007">
    <property type="protein sequence ID" value="KAF9749651.1"/>
    <property type="molecule type" value="Genomic_DNA"/>
</dbReference>
<feature type="domain" description="Acetophenone carboxylase-like C-terminal" evidence="4">
    <location>
        <begin position="563"/>
        <end position="738"/>
    </location>
</feature>
<reference evidence="5" key="1">
    <citation type="submission" date="2020-10" db="EMBL/GenBank/DDBJ databases">
        <title>High-Quality Genome Resource of Clonostachys rosea strain S41 by Oxford Nanopore Long-Read Sequencing.</title>
        <authorList>
            <person name="Wang H."/>
        </authorList>
    </citation>
    <scope>NUCLEOTIDE SEQUENCE</scope>
    <source>
        <strain evidence="5">S41</strain>
    </source>
</reference>
<evidence type="ECO:0000259" key="3">
    <source>
        <dbReference type="Pfam" id="PF05378"/>
    </source>
</evidence>
<evidence type="ECO:0000313" key="6">
    <source>
        <dbReference type="Proteomes" id="UP000616885"/>
    </source>
</evidence>
<evidence type="ECO:0008006" key="7">
    <source>
        <dbReference type="Google" id="ProtNLM"/>
    </source>
</evidence>
<feature type="coiled-coil region" evidence="1">
    <location>
        <begin position="555"/>
        <end position="582"/>
    </location>
</feature>
<dbReference type="Proteomes" id="UP000616885">
    <property type="component" value="Unassembled WGS sequence"/>
</dbReference>
<dbReference type="InterPro" id="IPR002821">
    <property type="entry name" value="Hydantoinase_A"/>
</dbReference>
<organism evidence="5 6">
    <name type="scientific">Bionectria ochroleuca</name>
    <name type="common">Gliocladium roseum</name>
    <dbReference type="NCBI Taxonomy" id="29856"/>
    <lineage>
        <taxon>Eukaryota</taxon>
        <taxon>Fungi</taxon>
        <taxon>Dikarya</taxon>
        <taxon>Ascomycota</taxon>
        <taxon>Pezizomycotina</taxon>
        <taxon>Sordariomycetes</taxon>
        <taxon>Hypocreomycetidae</taxon>
        <taxon>Hypocreales</taxon>
        <taxon>Bionectriaceae</taxon>
        <taxon>Clonostachys</taxon>
    </lineage>
</organism>
<dbReference type="PANTHER" id="PTHR11365:SF2">
    <property type="entry name" value="5-OXOPROLINASE"/>
    <property type="match status" value="1"/>
</dbReference>
<gene>
    <name evidence="5" type="ORF">IM811_015678</name>
</gene>
<evidence type="ECO:0000256" key="1">
    <source>
        <dbReference type="SAM" id="Coils"/>
    </source>
</evidence>
<comment type="caution">
    <text evidence="5">The sequence shown here is derived from an EMBL/GenBank/DDBJ whole genome shotgun (WGS) entry which is preliminary data.</text>
</comment>
<evidence type="ECO:0000259" key="4">
    <source>
        <dbReference type="Pfam" id="PF19278"/>
    </source>
</evidence>
<dbReference type="GO" id="GO:0017168">
    <property type="term" value="F:5-oxoprolinase (ATP-hydrolyzing) activity"/>
    <property type="evidence" value="ECO:0007669"/>
    <property type="project" value="TreeGrafter"/>
</dbReference>
<proteinExistence type="predicted"/>
<dbReference type="Pfam" id="PF19278">
    <property type="entry name" value="Hydant_A_C"/>
    <property type="match status" value="1"/>
</dbReference>
<dbReference type="Pfam" id="PF01968">
    <property type="entry name" value="Hydantoinase_A"/>
    <property type="match status" value="1"/>
</dbReference>
<dbReference type="InterPro" id="IPR008040">
    <property type="entry name" value="Hydant_A_N"/>
</dbReference>
<dbReference type="InterPro" id="IPR049517">
    <property type="entry name" value="ACX-like_C"/>
</dbReference>
<feature type="domain" description="Hydantoinase/oxoprolinase N-terminal" evidence="3">
    <location>
        <begin position="15"/>
        <end position="227"/>
    </location>
</feature>
<dbReference type="AlphaFoldDB" id="A0A8H7KEM8"/>
<dbReference type="GO" id="GO:0006749">
    <property type="term" value="P:glutathione metabolic process"/>
    <property type="evidence" value="ECO:0007669"/>
    <property type="project" value="TreeGrafter"/>
</dbReference>